<evidence type="ECO:0000256" key="2">
    <source>
        <dbReference type="ARBA" id="ARBA00022692"/>
    </source>
</evidence>
<dbReference type="GO" id="GO:0016020">
    <property type="term" value="C:membrane"/>
    <property type="evidence" value="ECO:0007669"/>
    <property type="project" value="UniProtKB-SubCell"/>
</dbReference>
<proteinExistence type="predicted"/>
<evidence type="ECO:0000256" key="1">
    <source>
        <dbReference type="ARBA" id="ARBA00004141"/>
    </source>
</evidence>
<evidence type="ECO:0000313" key="9">
    <source>
        <dbReference type="Proteomes" id="UP000050761"/>
    </source>
</evidence>
<dbReference type="InterPro" id="IPR051856">
    <property type="entry name" value="CSR-E3_Ligase_Protein"/>
</dbReference>
<sequence>MTSYERAFYRLRVVMTLILSSTPFCFLCMDELVYSILSTAFAYMSLVRIDYPSHFEVKVSSSTISRFFVRTAHALNGMEHSRVSGDGESAKMMRSIQDVFSPLTSDIRERDDRWRNCFTEPTPPNYDTRWTIVLMFVAAMFLCRFQKELADDQLAGREGIVRRGMQSRGFIRVNCSICNAPDLRVADQSNTRLCASCGVFYCIQCFSMRRYCKDCHHDMQTVDRVELYYEELTDDEESEEDEEDEVDGTSLVSVSSV</sequence>
<dbReference type="InterPro" id="IPR012858">
    <property type="entry name" value="DC_STAMP-like"/>
</dbReference>
<evidence type="ECO:0000313" key="10">
    <source>
        <dbReference type="WBParaSite" id="HPBE_0002177301-mRNA-1"/>
    </source>
</evidence>
<dbReference type="PANTHER" id="PTHR21041">
    <property type="entry name" value="DENDRITIC CELL-SPECIFIC TRANSMEMBRANE PROTEIN"/>
    <property type="match status" value="1"/>
</dbReference>
<dbReference type="AlphaFoldDB" id="A0A183GGX5"/>
<dbReference type="EMBL" id="UZAH01033321">
    <property type="protein sequence ID" value="VDP27959.1"/>
    <property type="molecule type" value="Genomic_DNA"/>
</dbReference>
<feature type="domain" description="Dendritic cell-specific transmembrane protein-like" evidence="7">
    <location>
        <begin position="1"/>
        <end position="146"/>
    </location>
</feature>
<dbReference type="Pfam" id="PF07782">
    <property type="entry name" value="DC_STAMP"/>
    <property type="match status" value="1"/>
</dbReference>
<feature type="region of interest" description="Disordered" evidence="5">
    <location>
        <begin position="233"/>
        <end position="257"/>
    </location>
</feature>
<accession>A0A3P8FYP5</accession>
<dbReference type="PANTHER" id="PTHR21041:SF9">
    <property type="entry name" value="DENDRITIC CELL-SPECIFIC TRANSMEMBRANE PROTEIN-LIKE DOMAIN-CONTAINING PROTEIN"/>
    <property type="match status" value="1"/>
</dbReference>
<keyword evidence="3 6" id="KW-1133">Transmembrane helix</keyword>
<keyword evidence="4 6" id="KW-0472">Membrane</keyword>
<keyword evidence="2 6" id="KW-0812">Transmembrane</keyword>
<evidence type="ECO:0000259" key="7">
    <source>
        <dbReference type="Pfam" id="PF07782"/>
    </source>
</evidence>
<comment type="subcellular location">
    <subcellularLocation>
        <location evidence="1">Membrane</location>
        <topology evidence="1">Multi-pass membrane protein</topology>
    </subcellularLocation>
</comment>
<evidence type="ECO:0000256" key="6">
    <source>
        <dbReference type="SAM" id="Phobius"/>
    </source>
</evidence>
<evidence type="ECO:0000256" key="3">
    <source>
        <dbReference type="ARBA" id="ARBA00022989"/>
    </source>
</evidence>
<dbReference type="OrthoDB" id="5985669at2759"/>
<evidence type="ECO:0000256" key="5">
    <source>
        <dbReference type="SAM" id="MobiDB-lite"/>
    </source>
</evidence>
<evidence type="ECO:0000256" key="4">
    <source>
        <dbReference type="ARBA" id="ARBA00023136"/>
    </source>
</evidence>
<dbReference type="Proteomes" id="UP000050761">
    <property type="component" value="Unassembled WGS sequence"/>
</dbReference>
<name>A0A183GGX5_HELPZ</name>
<accession>A0A183GGX5</accession>
<reference evidence="8 9" key="1">
    <citation type="submission" date="2018-11" db="EMBL/GenBank/DDBJ databases">
        <authorList>
            <consortium name="Pathogen Informatics"/>
        </authorList>
    </citation>
    <scope>NUCLEOTIDE SEQUENCE [LARGE SCALE GENOMIC DNA]</scope>
</reference>
<keyword evidence="9" id="KW-1185">Reference proteome</keyword>
<organism evidence="9 10">
    <name type="scientific">Heligmosomoides polygyrus</name>
    <name type="common">Parasitic roundworm</name>
    <dbReference type="NCBI Taxonomy" id="6339"/>
    <lineage>
        <taxon>Eukaryota</taxon>
        <taxon>Metazoa</taxon>
        <taxon>Ecdysozoa</taxon>
        <taxon>Nematoda</taxon>
        <taxon>Chromadorea</taxon>
        <taxon>Rhabditida</taxon>
        <taxon>Rhabditina</taxon>
        <taxon>Rhabditomorpha</taxon>
        <taxon>Strongyloidea</taxon>
        <taxon>Heligmosomidae</taxon>
        <taxon>Heligmosomoides</taxon>
    </lineage>
</organism>
<feature type="compositionally biased region" description="Acidic residues" evidence="5">
    <location>
        <begin position="233"/>
        <end position="247"/>
    </location>
</feature>
<evidence type="ECO:0000313" key="8">
    <source>
        <dbReference type="EMBL" id="VDP27959.1"/>
    </source>
</evidence>
<dbReference type="WBParaSite" id="HPBE_0002177301-mRNA-1">
    <property type="protein sequence ID" value="HPBE_0002177301-mRNA-1"/>
    <property type="gene ID" value="HPBE_0002177301"/>
</dbReference>
<gene>
    <name evidence="8" type="ORF">HPBE_LOCUS21772</name>
</gene>
<reference evidence="10" key="2">
    <citation type="submission" date="2019-09" db="UniProtKB">
        <authorList>
            <consortium name="WormBaseParasite"/>
        </authorList>
    </citation>
    <scope>IDENTIFICATION</scope>
</reference>
<feature type="transmembrane region" description="Helical" evidence="6">
    <location>
        <begin position="12"/>
        <end position="37"/>
    </location>
</feature>
<protein>
    <submittedName>
        <fullName evidence="10">DC_STAMP domain-containing protein</fullName>
    </submittedName>
</protein>